<evidence type="ECO:0000256" key="7">
    <source>
        <dbReference type="ARBA" id="ARBA00023022"/>
    </source>
</evidence>
<evidence type="ECO:0000256" key="1">
    <source>
        <dbReference type="ARBA" id="ARBA00004613"/>
    </source>
</evidence>
<evidence type="ECO:0000313" key="10">
    <source>
        <dbReference type="EMBL" id="CAH1183472.1"/>
    </source>
</evidence>
<keyword evidence="4" id="KW-0929">Antimicrobial</keyword>
<evidence type="ECO:0000256" key="4">
    <source>
        <dbReference type="ARBA" id="ARBA00022529"/>
    </source>
</evidence>
<keyword evidence="7" id="KW-0044">Antibiotic</keyword>
<comment type="similarity">
    <text evidence="2">Belongs to the attacin/sarcotoxin-2 family.</text>
</comment>
<dbReference type="GO" id="GO:0045087">
    <property type="term" value="P:innate immune response"/>
    <property type="evidence" value="ECO:0007669"/>
    <property type="project" value="UniProtKB-KW"/>
</dbReference>
<keyword evidence="6" id="KW-0391">Immunity</keyword>
<reference evidence="10" key="2">
    <citation type="submission" date="2022-10" db="EMBL/GenBank/DDBJ databases">
        <authorList>
            <consortium name="ENA_rothamsted_submissions"/>
            <consortium name="culmorum"/>
            <person name="King R."/>
        </authorList>
    </citation>
    <scope>NUCLEOTIDE SEQUENCE</scope>
</reference>
<dbReference type="Pfam" id="PF03769">
    <property type="entry name" value="Attacin_C"/>
    <property type="match status" value="1"/>
</dbReference>
<reference evidence="10" key="1">
    <citation type="submission" date="2022-01" db="EMBL/GenBank/DDBJ databases">
        <authorList>
            <person name="King R."/>
        </authorList>
    </citation>
    <scope>NUCLEOTIDE SEQUENCE</scope>
</reference>
<evidence type="ECO:0000256" key="6">
    <source>
        <dbReference type="ARBA" id="ARBA00022859"/>
    </source>
</evidence>
<dbReference type="EMBL" id="OU896715">
    <property type="protein sequence ID" value="CAH1183472.1"/>
    <property type="molecule type" value="Genomic_DNA"/>
</dbReference>
<feature type="domain" description="Attacin C-terminal" evidence="9">
    <location>
        <begin position="53"/>
        <end position="138"/>
    </location>
</feature>
<keyword evidence="5" id="KW-0399">Innate immunity</keyword>
<name>A0A9P0DVG5_PHACE</name>
<dbReference type="AlphaFoldDB" id="A0A9P0DVG5"/>
<feature type="signal peptide" evidence="8">
    <location>
        <begin position="1"/>
        <end position="16"/>
    </location>
</feature>
<organism evidence="10 11">
    <name type="scientific">Phaedon cochleariae</name>
    <name type="common">Mustard beetle</name>
    <dbReference type="NCBI Taxonomy" id="80249"/>
    <lineage>
        <taxon>Eukaryota</taxon>
        <taxon>Metazoa</taxon>
        <taxon>Ecdysozoa</taxon>
        <taxon>Arthropoda</taxon>
        <taxon>Hexapoda</taxon>
        <taxon>Insecta</taxon>
        <taxon>Pterygota</taxon>
        <taxon>Neoptera</taxon>
        <taxon>Endopterygota</taxon>
        <taxon>Coleoptera</taxon>
        <taxon>Polyphaga</taxon>
        <taxon>Cucujiformia</taxon>
        <taxon>Chrysomeloidea</taxon>
        <taxon>Chrysomelidae</taxon>
        <taxon>Chrysomelinae</taxon>
        <taxon>Chrysomelini</taxon>
        <taxon>Phaedon</taxon>
    </lineage>
</organism>
<evidence type="ECO:0000256" key="5">
    <source>
        <dbReference type="ARBA" id="ARBA00022588"/>
    </source>
</evidence>
<keyword evidence="11" id="KW-1185">Reference proteome</keyword>
<dbReference type="InterPro" id="IPR005521">
    <property type="entry name" value="Attacin_C"/>
</dbReference>
<dbReference type="GO" id="GO:0005576">
    <property type="term" value="C:extracellular region"/>
    <property type="evidence" value="ECO:0007669"/>
    <property type="project" value="UniProtKB-SubCell"/>
</dbReference>
<proteinExistence type="inferred from homology"/>
<protein>
    <recommendedName>
        <fullName evidence="9">Attacin C-terminal domain-containing protein</fullName>
    </recommendedName>
</protein>
<evidence type="ECO:0000313" key="11">
    <source>
        <dbReference type="Proteomes" id="UP001153737"/>
    </source>
</evidence>
<evidence type="ECO:0000256" key="2">
    <source>
        <dbReference type="ARBA" id="ARBA00007550"/>
    </source>
</evidence>
<evidence type="ECO:0000256" key="3">
    <source>
        <dbReference type="ARBA" id="ARBA00022525"/>
    </source>
</evidence>
<dbReference type="GO" id="GO:0042742">
    <property type="term" value="P:defense response to bacterium"/>
    <property type="evidence" value="ECO:0007669"/>
    <property type="project" value="UniProtKB-KW"/>
</dbReference>
<keyword evidence="3" id="KW-0964">Secreted</keyword>
<feature type="chain" id="PRO_5040171138" description="Attacin C-terminal domain-containing protein" evidence="8">
    <location>
        <begin position="17"/>
        <end position="207"/>
    </location>
</feature>
<evidence type="ECO:0000256" key="8">
    <source>
        <dbReference type="SAM" id="SignalP"/>
    </source>
</evidence>
<sequence>MKVFGFVALCLAVAVAVPVEVFEDDNGQEFLLVPVSRQKRQTKWGISNSGAGISHTGTIYSNGRHQLDGTASAAKNFPSHGLRPDQVGGRLDYTHNPSGSGAFVGADRTRNWGTDVSAGGKYNIYTSPKKDFGVDATGVQLPLDHRNVSGTEQWRRLRSPFSGWCRCCICPLQQRQFPNCASCRLGRTLRNQKGCACSPSGHQSGRA</sequence>
<dbReference type="Proteomes" id="UP001153737">
    <property type="component" value="Chromosome 9"/>
</dbReference>
<evidence type="ECO:0000259" key="9">
    <source>
        <dbReference type="Pfam" id="PF03769"/>
    </source>
</evidence>
<accession>A0A9P0DVG5</accession>
<comment type="subcellular location">
    <subcellularLocation>
        <location evidence="1">Secreted</location>
    </subcellularLocation>
</comment>
<gene>
    <name evidence="10" type="ORF">PHAECO_LOCUS12675</name>
</gene>
<keyword evidence="8" id="KW-0732">Signal</keyword>